<proteinExistence type="predicted"/>
<gene>
    <name evidence="1" type="ORF">EYF80_025165</name>
</gene>
<organism evidence="1 2">
    <name type="scientific">Liparis tanakae</name>
    <name type="common">Tanaka's snailfish</name>
    <dbReference type="NCBI Taxonomy" id="230148"/>
    <lineage>
        <taxon>Eukaryota</taxon>
        <taxon>Metazoa</taxon>
        <taxon>Chordata</taxon>
        <taxon>Craniata</taxon>
        <taxon>Vertebrata</taxon>
        <taxon>Euteleostomi</taxon>
        <taxon>Actinopterygii</taxon>
        <taxon>Neopterygii</taxon>
        <taxon>Teleostei</taxon>
        <taxon>Neoteleostei</taxon>
        <taxon>Acanthomorphata</taxon>
        <taxon>Eupercaria</taxon>
        <taxon>Perciformes</taxon>
        <taxon>Cottioidei</taxon>
        <taxon>Cottales</taxon>
        <taxon>Liparidae</taxon>
        <taxon>Liparis</taxon>
    </lineage>
</organism>
<name>A0A4Z2HG04_9TELE</name>
<sequence length="101" mass="11085">MRAQQRGRRRPVDDALPVQVLQAAGDLGGVEDGPLLVETRLAHVVDVELQVPPVHEGQHEAQGVLRLVGVRQTHLEEEEGRVLVTLRGQVGQAYIFPVART</sequence>
<keyword evidence="2" id="KW-1185">Reference proteome</keyword>
<dbReference type="Proteomes" id="UP000314294">
    <property type="component" value="Unassembled WGS sequence"/>
</dbReference>
<comment type="caution">
    <text evidence="1">The sequence shown here is derived from an EMBL/GenBank/DDBJ whole genome shotgun (WGS) entry which is preliminary data.</text>
</comment>
<evidence type="ECO:0000313" key="1">
    <source>
        <dbReference type="EMBL" id="TNN64656.1"/>
    </source>
</evidence>
<reference evidence="1 2" key="1">
    <citation type="submission" date="2019-03" db="EMBL/GenBank/DDBJ databases">
        <title>First draft genome of Liparis tanakae, snailfish: a comprehensive survey of snailfish specific genes.</title>
        <authorList>
            <person name="Kim W."/>
            <person name="Song I."/>
            <person name="Jeong J.-H."/>
            <person name="Kim D."/>
            <person name="Kim S."/>
            <person name="Ryu S."/>
            <person name="Song J.Y."/>
            <person name="Lee S.K."/>
        </authorList>
    </citation>
    <scope>NUCLEOTIDE SEQUENCE [LARGE SCALE GENOMIC DNA]</scope>
    <source>
        <tissue evidence="1">Muscle</tissue>
    </source>
</reference>
<protein>
    <submittedName>
        <fullName evidence="1">Uncharacterized protein</fullName>
    </submittedName>
</protein>
<dbReference type="EMBL" id="SRLO01000249">
    <property type="protein sequence ID" value="TNN64656.1"/>
    <property type="molecule type" value="Genomic_DNA"/>
</dbReference>
<accession>A0A4Z2HG04</accession>
<evidence type="ECO:0000313" key="2">
    <source>
        <dbReference type="Proteomes" id="UP000314294"/>
    </source>
</evidence>
<dbReference type="AlphaFoldDB" id="A0A4Z2HG04"/>